<dbReference type="SUPFAM" id="SSF56601">
    <property type="entry name" value="beta-lactamase/transpeptidase-like"/>
    <property type="match status" value="1"/>
</dbReference>
<feature type="binding site" evidence="6">
    <location>
        <position position="245"/>
    </location>
    <ligand>
        <name>substrate</name>
    </ligand>
</feature>
<accession>A0A0R2JVB8</accession>
<keyword evidence="8" id="KW-1185">Reference proteome</keyword>
<keyword evidence="4 6" id="KW-0378">Hydrolase</keyword>
<feature type="binding site" evidence="6">
    <location>
        <position position="193"/>
    </location>
    <ligand>
        <name>substrate</name>
    </ligand>
</feature>
<feature type="binding site" evidence="6">
    <location>
        <position position="167"/>
    </location>
    <ligand>
        <name>substrate</name>
    </ligand>
</feature>
<evidence type="ECO:0000256" key="5">
    <source>
        <dbReference type="ARBA" id="ARBA00049534"/>
    </source>
</evidence>
<dbReference type="RefSeq" id="WP_054645907.1">
    <property type="nucleotide sequence ID" value="NZ_FUXS01000002.1"/>
</dbReference>
<evidence type="ECO:0000256" key="2">
    <source>
        <dbReference type="ARBA" id="ARBA00011881"/>
    </source>
</evidence>
<reference evidence="7 8" key="1">
    <citation type="journal article" date="2015" name="Genome Announc.">
        <title>Expanding the biotechnology potential of lactobacilli through comparative genomics of 213 strains and associated genera.</title>
        <authorList>
            <person name="Sun Z."/>
            <person name="Harris H.M."/>
            <person name="McCann A."/>
            <person name="Guo C."/>
            <person name="Argimon S."/>
            <person name="Zhang W."/>
            <person name="Yang X."/>
            <person name="Jeffery I.B."/>
            <person name="Cooney J.C."/>
            <person name="Kagawa T.F."/>
            <person name="Liu W."/>
            <person name="Song Y."/>
            <person name="Salvetti E."/>
            <person name="Wrobel A."/>
            <person name="Rasinkangas P."/>
            <person name="Parkhill J."/>
            <person name="Rea M.C."/>
            <person name="O'Sullivan O."/>
            <person name="Ritari J."/>
            <person name="Douillard F.P."/>
            <person name="Paul Ross R."/>
            <person name="Yang R."/>
            <person name="Briner A.E."/>
            <person name="Felis G.E."/>
            <person name="de Vos W.M."/>
            <person name="Barrangou R."/>
            <person name="Klaenhammer T.R."/>
            <person name="Caufield P.W."/>
            <person name="Cui Y."/>
            <person name="Zhang H."/>
            <person name="O'Toole P.W."/>
        </authorList>
    </citation>
    <scope>NUCLEOTIDE SEQUENCE [LARGE SCALE GENOMIC DNA]</scope>
    <source>
        <strain evidence="7 8">DSM 20690</strain>
    </source>
</reference>
<dbReference type="Proteomes" id="UP000051565">
    <property type="component" value="Unassembled WGS sequence"/>
</dbReference>
<dbReference type="EC" id="3.5.1.2" evidence="3 6"/>
<feature type="binding site" evidence="6">
    <location>
        <position position="160"/>
    </location>
    <ligand>
        <name>substrate</name>
    </ligand>
</feature>
<dbReference type="PANTHER" id="PTHR12544:SF29">
    <property type="entry name" value="GLUTAMINASE"/>
    <property type="match status" value="1"/>
</dbReference>
<dbReference type="STRING" id="53444.AYR59_03390"/>
<organism evidence="7 8">
    <name type="scientific">Fructilactobacillus lindneri DSM 20690 = JCM 11027</name>
    <dbReference type="NCBI Taxonomy" id="1122148"/>
    <lineage>
        <taxon>Bacteria</taxon>
        <taxon>Bacillati</taxon>
        <taxon>Bacillota</taxon>
        <taxon>Bacilli</taxon>
        <taxon>Lactobacillales</taxon>
        <taxon>Lactobacillaceae</taxon>
        <taxon>Fructilactobacillus</taxon>
    </lineage>
</organism>
<evidence type="ECO:0000256" key="4">
    <source>
        <dbReference type="ARBA" id="ARBA00022801"/>
    </source>
</evidence>
<sequence>MNQTELDQLVEKNFKYYKDGHVADYIPALGRVNPKQLGVALYDIQNNAQMSAGQANVRFAIESISKVPVLLLAIKDRGMKAVFEAVGAEPTGFAFNSILNMEINHLKHPMNPFVNAGALMTSSLVKGDTDEERFGRILSFMQELMNDDDITLDNEIYESEHATCSINRSLAYYELGNNMFPFDKDVEEIIDVYCKQCSILVTAEDLSRLGALLANNGVAPWSGKRLISQEAATITKSIMTTAGLYNQSGDYSFHVGVPSKSGVGGGLMVASPQKYGIGTFSPALDKDGNSVAGIHLLTDLVRDLNLNIFE</sequence>
<feature type="binding site" evidence="6">
    <location>
        <position position="263"/>
    </location>
    <ligand>
        <name>substrate</name>
    </ligand>
</feature>
<keyword evidence="6" id="KW-0007">Acetylation</keyword>
<name>A0A0R2JVB8_9LACO</name>
<dbReference type="InterPro" id="IPR015868">
    <property type="entry name" value="Glutaminase"/>
</dbReference>
<comment type="catalytic activity">
    <reaction evidence="5 6">
        <text>L-glutamine + H2O = L-glutamate + NH4(+)</text>
        <dbReference type="Rhea" id="RHEA:15889"/>
        <dbReference type="ChEBI" id="CHEBI:15377"/>
        <dbReference type="ChEBI" id="CHEBI:28938"/>
        <dbReference type="ChEBI" id="CHEBI:29985"/>
        <dbReference type="ChEBI" id="CHEBI:58359"/>
        <dbReference type="EC" id="3.5.1.2"/>
    </reaction>
</comment>
<comment type="subunit">
    <text evidence="2 6">Homotetramer.</text>
</comment>
<feature type="binding site" evidence="6">
    <location>
        <position position="63"/>
    </location>
    <ligand>
        <name>substrate</name>
    </ligand>
</feature>
<dbReference type="GO" id="GO:0006543">
    <property type="term" value="P:L-glutamine catabolic process"/>
    <property type="evidence" value="ECO:0007669"/>
    <property type="project" value="TreeGrafter"/>
</dbReference>
<dbReference type="FunFam" id="3.40.710.10:FF:000005">
    <property type="entry name" value="Glutaminase"/>
    <property type="match status" value="1"/>
</dbReference>
<dbReference type="Pfam" id="PF04960">
    <property type="entry name" value="Glutaminase"/>
    <property type="match status" value="1"/>
</dbReference>
<dbReference type="AlphaFoldDB" id="A0A0R2JVB8"/>
<feature type="binding site" evidence="6">
    <location>
        <position position="115"/>
    </location>
    <ligand>
        <name>substrate</name>
    </ligand>
</feature>
<evidence type="ECO:0000256" key="6">
    <source>
        <dbReference type="HAMAP-Rule" id="MF_00313"/>
    </source>
</evidence>
<dbReference type="GeneID" id="61249921"/>
<dbReference type="Gene3D" id="3.40.710.10">
    <property type="entry name" value="DD-peptidase/beta-lactamase superfamily"/>
    <property type="match status" value="1"/>
</dbReference>
<evidence type="ECO:0000313" key="7">
    <source>
        <dbReference type="EMBL" id="KRN78666.1"/>
    </source>
</evidence>
<dbReference type="PATRIC" id="fig|1122148.6.peg.967"/>
<dbReference type="InterPro" id="IPR012338">
    <property type="entry name" value="Beta-lactam/transpept-like"/>
</dbReference>
<dbReference type="GO" id="GO:0004359">
    <property type="term" value="F:glutaminase activity"/>
    <property type="evidence" value="ECO:0007669"/>
    <property type="project" value="UniProtKB-UniRule"/>
</dbReference>
<dbReference type="EMBL" id="JQBT01000033">
    <property type="protein sequence ID" value="KRN78666.1"/>
    <property type="molecule type" value="Genomic_DNA"/>
</dbReference>
<evidence type="ECO:0000313" key="8">
    <source>
        <dbReference type="Proteomes" id="UP000051565"/>
    </source>
</evidence>
<comment type="similarity">
    <text evidence="1 6">Belongs to the glutaminase family.</text>
</comment>
<dbReference type="OrthoDB" id="9788822at2"/>
<dbReference type="HAMAP" id="MF_00313">
    <property type="entry name" value="Glutaminase"/>
    <property type="match status" value="1"/>
</dbReference>
<gene>
    <name evidence="6" type="primary">glsA</name>
    <name evidence="7" type="ORF">IV52_GL000943</name>
</gene>
<comment type="caution">
    <text evidence="7">The sequence shown here is derived from an EMBL/GenBank/DDBJ whole genome shotgun (WGS) entry which is preliminary data.</text>
</comment>
<dbReference type="NCBIfam" id="TIGR03814">
    <property type="entry name" value="Gln_ase"/>
    <property type="match status" value="1"/>
</dbReference>
<proteinExistence type="inferred from homology"/>
<dbReference type="GO" id="GO:0006537">
    <property type="term" value="P:glutamate biosynthetic process"/>
    <property type="evidence" value="ECO:0007669"/>
    <property type="project" value="TreeGrafter"/>
</dbReference>
<protein>
    <recommendedName>
        <fullName evidence="3 6">Glutaminase</fullName>
        <ecNumber evidence="3 6">3.5.1.2</ecNumber>
    </recommendedName>
</protein>
<dbReference type="PANTHER" id="PTHR12544">
    <property type="entry name" value="GLUTAMINASE"/>
    <property type="match status" value="1"/>
</dbReference>
<evidence type="ECO:0000256" key="1">
    <source>
        <dbReference type="ARBA" id="ARBA00011076"/>
    </source>
</evidence>
<evidence type="ECO:0000256" key="3">
    <source>
        <dbReference type="ARBA" id="ARBA00012918"/>
    </source>
</evidence>